<comment type="caution">
    <text evidence="1">The sequence shown here is derived from an EMBL/GenBank/DDBJ whole genome shotgun (WGS) entry which is preliminary data.</text>
</comment>
<gene>
    <name evidence="1" type="ORF">AN908_27130</name>
    <name evidence="2" type="ORF">AN912_25305</name>
</gene>
<dbReference type="Proteomes" id="UP000037843">
    <property type="component" value="Unassembled WGS sequence"/>
</dbReference>
<dbReference type="EMBL" id="LJFO01000024">
    <property type="protein sequence ID" value="KPG02975.1"/>
    <property type="molecule type" value="Genomic_DNA"/>
</dbReference>
<evidence type="ECO:0000313" key="2">
    <source>
        <dbReference type="EMBL" id="KPG26535.1"/>
    </source>
</evidence>
<accession>A0A7V8RUD8</accession>
<sequence>MDAVALASVISSGATAVITIVVTAATKRGDRRHASALEFEKRTWEAKSSALITAIGACEDIRRVAAIGPSSDTDFSSNGYRVHQVLTMGQTLSPSPTLIAYADEPVASLVGNLFDELDRLRSENILMMMTIDDKRNDWKTAVRKGDTNAMSVAHYDQTDALTRLGKAVKLDFPSIERQCRGILDAAKSNLRNG</sequence>
<dbReference type="KEGG" id="miz:BAB75_18805"/>
<dbReference type="OrthoDB" id="4764580at2"/>
<evidence type="ECO:0000313" key="4">
    <source>
        <dbReference type="Proteomes" id="UP000037962"/>
    </source>
</evidence>
<evidence type="ECO:0000313" key="1">
    <source>
        <dbReference type="EMBL" id="KPG02975.1"/>
    </source>
</evidence>
<protein>
    <submittedName>
        <fullName evidence="1">Uncharacterized protein</fullName>
    </submittedName>
</protein>
<dbReference type="RefSeq" id="WP_043077866.1">
    <property type="nucleotide sequence ID" value="NZ_CP011530.1"/>
</dbReference>
<dbReference type="EMBL" id="LJFS01000045">
    <property type="protein sequence ID" value="KPG26535.1"/>
    <property type="molecule type" value="Genomic_DNA"/>
</dbReference>
<reference evidence="3 4" key="1">
    <citation type="submission" date="2015-09" db="EMBL/GenBank/DDBJ databases">
        <title>Genome Sequences of Mycobacterium immunogenum Isolates, Recuperated from a Chloraminated Drinking Water Distribution System Simulator Subjected to Episodes of Nitrification.</title>
        <authorList>
            <person name="Gomez-Alvarez V."/>
            <person name="Revetta R.P."/>
        </authorList>
    </citation>
    <scope>NUCLEOTIDE SEQUENCE [LARGE SCALE GENOMIC DNA]</scope>
    <source>
        <strain evidence="1 3">H008</strain>
        <strain evidence="2 4">H076</strain>
    </source>
</reference>
<dbReference type="GeneID" id="45765918"/>
<evidence type="ECO:0000313" key="3">
    <source>
        <dbReference type="Proteomes" id="UP000037843"/>
    </source>
</evidence>
<dbReference type="AlphaFoldDB" id="A0A7V8RUD8"/>
<proteinExistence type="predicted"/>
<organism evidence="1 3">
    <name type="scientific">Mycobacteroides immunogenum</name>
    <dbReference type="NCBI Taxonomy" id="83262"/>
    <lineage>
        <taxon>Bacteria</taxon>
        <taxon>Bacillati</taxon>
        <taxon>Actinomycetota</taxon>
        <taxon>Actinomycetes</taxon>
        <taxon>Mycobacteriales</taxon>
        <taxon>Mycobacteriaceae</taxon>
        <taxon>Mycobacteroides</taxon>
    </lineage>
</organism>
<keyword evidence="4" id="KW-1185">Reference proteome</keyword>
<name>A0A7V8RUD8_9MYCO</name>
<dbReference type="Proteomes" id="UP000037962">
    <property type="component" value="Unassembled WGS sequence"/>
</dbReference>